<dbReference type="InterPro" id="IPR036259">
    <property type="entry name" value="MFS_trans_sf"/>
</dbReference>
<feature type="transmembrane region" description="Helical" evidence="7">
    <location>
        <begin position="265"/>
        <end position="287"/>
    </location>
</feature>
<proteinExistence type="predicted"/>
<dbReference type="PANTHER" id="PTHR43266:SF2">
    <property type="entry name" value="MAJOR FACILITATOR SUPERFAMILY (MFS) PROFILE DOMAIN-CONTAINING PROTEIN"/>
    <property type="match status" value="1"/>
</dbReference>
<comment type="caution">
    <text evidence="9">The sequence shown here is derived from an EMBL/GenBank/DDBJ whole genome shotgun (WGS) entry which is preliminary data.</text>
</comment>
<keyword evidence="6 7" id="KW-0472">Membrane</keyword>
<keyword evidence="2" id="KW-0813">Transport</keyword>
<dbReference type="InterPro" id="IPR020846">
    <property type="entry name" value="MFS_dom"/>
</dbReference>
<organism evidence="9 10">
    <name type="scientific">Tumebacillus amylolyticus</name>
    <dbReference type="NCBI Taxonomy" id="2801339"/>
    <lineage>
        <taxon>Bacteria</taxon>
        <taxon>Bacillati</taxon>
        <taxon>Bacillota</taxon>
        <taxon>Bacilli</taxon>
        <taxon>Bacillales</taxon>
        <taxon>Alicyclobacillaceae</taxon>
        <taxon>Tumebacillus</taxon>
    </lineage>
</organism>
<dbReference type="Proteomes" id="UP000602284">
    <property type="component" value="Unassembled WGS sequence"/>
</dbReference>
<evidence type="ECO:0000256" key="7">
    <source>
        <dbReference type="SAM" id="Phobius"/>
    </source>
</evidence>
<keyword evidence="4 7" id="KW-0812">Transmembrane</keyword>
<dbReference type="EMBL" id="JAEQNB010000005">
    <property type="protein sequence ID" value="MBL0388252.1"/>
    <property type="molecule type" value="Genomic_DNA"/>
</dbReference>
<dbReference type="CDD" id="cd06173">
    <property type="entry name" value="MFS_MefA_like"/>
    <property type="match status" value="1"/>
</dbReference>
<dbReference type="Gene3D" id="1.20.1250.20">
    <property type="entry name" value="MFS general substrate transporter like domains"/>
    <property type="match status" value="2"/>
</dbReference>
<dbReference type="PANTHER" id="PTHR43266">
    <property type="entry name" value="MACROLIDE-EFFLUX PROTEIN"/>
    <property type="match status" value="1"/>
</dbReference>
<feature type="transmembrane region" description="Helical" evidence="7">
    <location>
        <begin position="232"/>
        <end position="253"/>
    </location>
</feature>
<keyword evidence="5 7" id="KW-1133">Transmembrane helix</keyword>
<dbReference type="Pfam" id="PF05977">
    <property type="entry name" value="MFS_3"/>
    <property type="match status" value="1"/>
</dbReference>
<keyword evidence="3" id="KW-1003">Cell membrane</keyword>
<feature type="transmembrane region" description="Helical" evidence="7">
    <location>
        <begin position="389"/>
        <end position="411"/>
    </location>
</feature>
<dbReference type="SUPFAM" id="SSF103473">
    <property type="entry name" value="MFS general substrate transporter"/>
    <property type="match status" value="1"/>
</dbReference>
<feature type="transmembrane region" description="Helical" evidence="7">
    <location>
        <begin position="79"/>
        <end position="96"/>
    </location>
</feature>
<evidence type="ECO:0000313" key="10">
    <source>
        <dbReference type="Proteomes" id="UP000602284"/>
    </source>
</evidence>
<accession>A0ABS1JD91</accession>
<dbReference type="RefSeq" id="WP_201637027.1">
    <property type="nucleotide sequence ID" value="NZ_JAEQNB010000005.1"/>
</dbReference>
<dbReference type="InterPro" id="IPR010290">
    <property type="entry name" value="TM_effector"/>
</dbReference>
<evidence type="ECO:0000256" key="5">
    <source>
        <dbReference type="ARBA" id="ARBA00022989"/>
    </source>
</evidence>
<feature type="transmembrane region" description="Helical" evidence="7">
    <location>
        <begin position="44"/>
        <end position="67"/>
    </location>
</feature>
<feature type="transmembrane region" description="Helical" evidence="7">
    <location>
        <begin position="365"/>
        <end position="383"/>
    </location>
</feature>
<evidence type="ECO:0000313" key="9">
    <source>
        <dbReference type="EMBL" id="MBL0388252.1"/>
    </source>
</evidence>
<sequence>MWTAISNRSFRALWLSQLMSKGGDQLRSWSIVYWIFTTSGQSPWMQAMLLLADFGPAALLGPFAGVFVDRWSHLRVMRYAHLIRAVFSFALIPAFASGSIGWVLLCVTLSSVVAQFFEPASNALVPALIEKDQLMAANSVTRASNTLWLLLGPVLATTLYHTYGPTTTFALDGISFVLAFGALLFIKGPQAKQVQEEGSRDQEVEAKRERGGFWKELGDGLRFSFSNGTVRAILLLLVMLSFGIGVINLLGLFLVKQVLGLPDLYVAWASTSQGVGMLLTATLLGLISKRIRSHRTMTVVSVVILGIGVVLFACSQNEFQLICSRFLIGGGVTAMNVAITTLFMREVPEHLMGRVGSVVETAPTYAMLLSMLLGSTLAAWFSIRGLFMGVGGLFLLTALVAMRELGVGLFGKRRKQEEGKKNLAS</sequence>
<evidence type="ECO:0000256" key="6">
    <source>
        <dbReference type="ARBA" id="ARBA00023136"/>
    </source>
</evidence>
<dbReference type="PROSITE" id="PS50850">
    <property type="entry name" value="MFS"/>
    <property type="match status" value="1"/>
</dbReference>
<comment type="subcellular location">
    <subcellularLocation>
        <location evidence="1">Cell membrane</location>
        <topology evidence="1">Multi-pass membrane protein</topology>
    </subcellularLocation>
</comment>
<evidence type="ECO:0000259" key="8">
    <source>
        <dbReference type="PROSITE" id="PS50850"/>
    </source>
</evidence>
<feature type="transmembrane region" description="Helical" evidence="7">
    <location>
        <begin position="299"/>
        <end position="319"/>
    </location>
</feature>
<gene>
    <name evidence="9" type="ORF">JJB07_16685</name>
</gene>
<evidence type="ECO:0000256" key="2">
    <source>
        <dbReference type="ARBA" id="ARBA00022448"/>
    </source>
</evidence>
<name>A0ABS1JD91_9BACL</name>
<evidence type="ECO:0000256" key="4">
    <source>
        <dbReference type="ARBA" id="ARBA00022692"/>
    </source>
</evidence>
<keyword evidence="10" id="KW-1185">Reference proteome</keyword>
<protein>
    <submittedName>
        <fullName evidence="9">MFS transporter</fullName>
    </submittedName>
</protein>
<feature type="domain" description="Major facilitator superfamily (MFS) profile" evidence="8">
    <location>
        <begin position="229"/>
        <end position="425"/>
    </location>
</feature>
<feature type="transmembrane region" description="Helical" evidence="7">
    <location>
        <begin position="325"/>
        <end position="344"/>
    </location>
</feature>
<reference evidence="9 10" key="1">
    <citation type="submission" date="2021-01" db="EMBL/GenBank/DDBJ databases">
        <title>Tumebacillus sp. strain ITR2 16S ribosomal RNA gene Genome sequencing and assembly.</title>
        <authorList>
            <person name="Kang M."/>
        </authorList>
    </citation>
    <scope>NUCLEOTIDE SEQUENCE [LARGE SCALE GENOMIC DNA]</scope>
    <source>
        <strain evidence="9 10">ITR2</strain>
    </source>
</reference>
<feature type="transmembrane region" description="Helical" evidence="7">
    <location>
        <begin position="169"/>
        <end position="186"/>
    </location>
</feature>
<evidence type="ECO:0000256" key="3">
    <source>
        <dbReference type="ARBA" id="ARBA00022475"/>
    </source>
</evidence>
<evidence type="ECO:0000256" key="1">
    <source>
        <dbReference type="ARBA" id="ARBA00004651"/>
    </source>
</evidence>